<feature type="transmembrane region" description="Helical" evidence="1">
    <location>
        <begin position="58"/>
        <end position="77"/>
    </location>
</feature>
<evidence type="ECO:0000313" key="3">
    <source>
        <dbReference type="Proteomes" id="UP000790347"/>
    </source>
</evidence>
<sequence>MSKVSALWDIVKNNCRNSVVCSKCNRDHFSNECTVSNPQLSCNNCTRWNITNDNKNHLFHITILMEWIVGFIFVKFARRTNYSVGNLMLSNECEEDGYMIENCVRSLFRGPFGNVVCGFVRSIMLLPLGRMHVGCLSL</sequence>
<name>A0A922ICP1_DERFA</name>
<protein>
    <submittedName>
        <fullName evidence="2">Uncharacterized protein</fullName>
    </submittedName>
</protein>
<dbReference type="AlphaFoldDB" id="A0A922ICP1"/>
<evidence type="ECO:0000256" key="1">
    <source>
        <dbReference type="SAM" id="Phobius"/>
    </source>
</evidence>
<organism evidence="2 3">
    <name type="scientific">Dermatophagoides farinae</name>
    <name type="common">American house dust mite</name>
    <dbReference type="NCBI Taxonomy" id="6954"/>
    <lineage>
        <taxon>Eukaryota</taxon>
        <taxon>Metazoa</taxon>
        <taxon>Ecdysozoa</taxon>
        <taxon>Arthropoda</taxon>
        <taxon>Chelicerata</taxon>
        <taxon>Arachnida</taxon>
        <taxon>Acari</taxon>
        <taxon>Acariformes</taxon>
        <taxon>Sarcoptiformes</taxon>
        <taxon>Astigmata</taxon>
        <taxon>Psoroptidia</taxon>
        <taxon>Analgoidea</taxon>
        <taxon>Pyroglyphidae</taxon>
        <taxon>Dermatophagoidinae</taxon>
        <taxon>Dermatophagoides</taxon>
    </lineage>
</organism>
<proteinExistence type="predicted"/>
<dbReference type="Proteomes" id="UP000790347">
    <property type="component" value="Unassembled WGS sequence"/>
</dbReference>
<evidence type="ECO:0000313" key="2">
    <source>
        <dbReference type="EMBL" id="KAH9529054.1"/>
    </source>
</evidence>
<reference evidence="2" key="2">
    <citation type="journal article" date="2022" name="Res Sq">
        <title>Comparative Genomics Reveals Insights into the Divergent Evolution of Astigmatic Mites and Household Pest Adaptations.</title>
        <authorList>
            <person name="Xiong Q."/>
            <person name="Wan A.T.-Y."/>
            <person name="Liu X.-Y."/>
            <person name="Fung C.S.-H."/>
            <person name="Xiao X."/>
            <person name="Malainual N."/>
            <person name="Hou J."/>
            <person name="Wang L."/>
            <person name="Wang M."/>
            <person name="Yang K."/>
            <person name="Cui Y."/>
            <person name="Leung E."/>
            <person name="Nong W."/>
            <person name="Shin S.-K."/>
            <person name="Au S."/>
            <person name="Jeong K.Y."/>
            <person name="Chew F.T."/>
            <person name="Hui J."/>
            <person name="Leung T.F."/>
            <person name="Tungtrongchitr A."/>
            <person name="Zhong N."/>
            <person name="Liu Z."/>
            <person name="Tsui S."/>
        </authorList>
    </citation>
    <scope>NUCLEOTIDE SEQUENCE</scope>
    <source>
        <strain evidence="2">Derf</strain>
        <tissue evidence="2">Whole organism</tissue>
    </source>
</reference>
<keyword evidence="1" id="KW-1133">Transmembrane helix</keyword>
<keyword evidence="1" id="KW-0812">Transmembrane</keyword>
<keyword evidence="3" id="KW-1185">Reference proteome</keyword>
<comment type="caution">
    <text evidence="2">The sequence shown here is derived from an EMBL/GenBank/DDBJ whole genome shotgun (WGS) entry which is preliminary data.</text>
</comment>
<feature type="non-terminal residue" evidence="2">
    <location>
        <position position="1"/>
    </location>
</feature>
<gene>
    <name evidence="2" type="ORF">DERF_002963</name>
</gene>
<dbReference type="EMBL" id="ASGP02000001">
    <property type="protein sequence ID" value="KAH9529054.1"/>
    <property type="molecule type" value="Genomic_DNA"/>
</dbReference>
<keyword evidence="1" id="KW-0472">Membrane</keyword>
<accession>A0A922ICP1</accession>
<reference evidence="2" key="1">
    <citation type="submission" date="2013-05" db="EMBL/GenBank/DDBJ databases">
        <authorList>
            <person name="Yim A.K.Y."/>
            <person name="Chan T.F."/>
            <person name="Ji K.M."/>
            <person name="Liu X.Y."/>
            <person name="Zhou J.W."/>
            <person name="Li R.Q."/>
            <person name="Yang K.Y."/>
            <person name="Li J."/>
            <person name="Li M."/>
            <person name="Law P.T.W."/>
            <person name="Wu Y.L."/>
            <person name="Cai Z.L."/>
            <person name="Qin H."/>
            <person name="Bao Y."/>
            <person name="Leung R.K.K."/>
            <person name="Ng P.K.S."/>
            <person name="Zou J."/>
            <person name="Zhong X.J."/>
            <person name="Ran P.X."/>
            <person name="Zhong N.S."/>
            <person name="Liu Z.G."/>
            <person name="Tsui S.K.W."/>
        </authorList>
    </citation>
    <scope>NUCLEOTIDE SEQUENCE</scope>
    <source>
        <strain evidence="2">Derf</strain>
        <tissue evidence="2">Whole organism</tissue>
    </source>
</reference>